<evidence type="ECO:0000313" key="3">
    <source>
        <dbReference type="Proteomes" id="UP000526734"/>
    </source>
</evidence>
<organism evidence="2 3">
    <name type="scientific">Amycolatopsis dendrobii</name>
    <dbReference type="NCBI Taxonomy" id="2760662"/>
    <lineage>
        <taxon>Bacteria</taxon>
        <taxon>Bacillati</taxon>
        <taxon>Actinomycetota</taxon>
        <taxon>Actinomycetes</taxon>
        <taxon>Pseudonocardiales</taxon>
        <taxon>Pseudonocardiaceae</taxon>
        <taxon>Amycolatopsis</taxon>
    </lineage>
</organism>
<protein>
    <submittedName>
        <fullName evidence="2">Phage portal protein</fullName>
    </submittedName>
</protein>
<evidence type="ECO:0000313" key="2">
    <source>
        <dbReference type="EMBL" id="MBB1153989.1"/>
    </source>
</evidence>
<gene>
    <name evidence="2" type="ORF">H4281_12675</name>
</gene>
<proteinExistence type="predicted"/>
<comment type="caution">
    <text evidence="2">The sequence shown here is derived from an EMBL/GenBank/DDBJ whole genome shotgun (WGS) entry which is preliminary data.</text>
</comment>
<dbReference type="AlphaFoldDB" id="A0A7W3ZAN2"/>
<name>A0A7W3ZAN2_9PSEU</name>
<feature type="region of interest" description="Disordered" evidence="1">
    <location>
        <begin position="473"/>
        <end position="499"/>
    </location>
</feature>
<sequence length="499" mass="56225">MDPETQNAVATLNKLALRLYKRQKDVVKFDEYYRGERGKLNFASDQFAEYFSQRYHEFSDNWCGVVADAPNERLKVTGFRLVNPDGGVGKVDKEFWRVWRANEADYFSDQAFLEAIIGKRAYGLVWNNPEDEKTPRITFEHPGQAIVSYDPETNRRRAGLKLWVDEDTELEYATLYTPKALWKFQRRQSIMENGRTENGLYVIARSTLVGGWEPREVDGEPWPLPNPLGEVPLVELPNRPRLLGPPLSDLAGVAAMQDAINLMWAYLLNAADYASFVQRVILGAEKPKVPILDDQGQVVGEREVDLQHFAVDRVVWLEDPNAKIGEWKPTPLDIYTGVIDTSVSHVSAQSRTPPHYLMSKIVNANAETLKTAETGLVKRTEEKTESYGRGVREINRLCALVTGDAERAVAIRGGATLWKDVEIRSEAQAVDAAQKLWAMGYPLEYISRRIGMEPDEIAEVLEMKRREIEMDPTAAIARQMADRQPPGQDSTGGANADAA</sequence>
<dbReference type="EMBL" id="JACGZW010000004">
    <property type="protein sequence ID" value="MBB1153989.1"/>
    <property type="molecule type" value="Genomic_DNA"/>
</dbReference>
<evidence type="ECO:0000256" key="1">
    <source>
        <dbReference type="SAM" id="MobiDB-lite"/>
    </source>
</evidence>
<dbReference type="Proteomes" id="UP000526734">
    <property type="component" value="Unassembled WGS sequence"/>
</dbReference>
<keyword evidence="3" id="KW-1185">Reference proteome</keyword>
<accession>A0A7W3ZAN2</accession>
<dbReference type="InterPro" id="IPR021145">
    <property type="entry name" value="Portal_protein_SPP1_Gp6-like"/>
</dbReference>
<dbReference type="Pfam" id="PF05133">
    <property type="entry name" value="SPP1_portal"/>
    <property type="match status" value="1"/>
</dbReference>
<reference evidence="2 3" key="1">
    <citation type="submission" date="2020-08" db="EMBL/GenBank/DDBJ databases">
        <title>Amycolatopsis sp. nov. DR6-1 isolated from Dendrobium heterocarpum.</title>
        <authorList>
            <person name="Tedsree N."/>
            <person name="Kuncharoen N."/>
            <person name="Likhitwitayawuid K."/>
            <person name="Tanasupawat S."/>
        </authorList>
    </citation>
    <scope>NUCLEOTIDE SEQUENCE [LARGE SCALE GENOMIC DNA]</scope>
    <source>
        <strain evidence="2 3">DR6-1</strain>
    </source>
</reference>
<dbReference type="RefSeq" id="WP_182891079.1">
    <property type="nucleotide sequence ID" value="NZ_JACGZW010000004.1"/>
</dbReference>